<keyword evidence="2" id="KW-0547">Nucleotide-binding</keyword>
<evidence type="ECO:0000256" key="2">
    <source>
        <dbReference type="ARBA" id="ARBA00022741"/>
    </source>
</evidence>
<dbReference type="GO" id="GO:0003924">
    <property type="term" value="F:GTPase activity"/>
    <property type="evidence" value="ECO:0000318"/>
    <property type="project" value="GO_Central"/>
</dbReference>
<dbReference type="InterPro" id="IPR027417">
    <property type="entry name" value="P-loop_NTPase"/>
</dbReference>
<reference evidence="5" key="2">
    <citation type="journal article" date="2007" name="Science">
        <title>Draft genome sequence of the sexually transmitted pathogen Trichomonas vaginalis.</title>
        <authorList>
            <person name="Carlton J.M."/>
            <person name="Hirt R.P."/>
            <person name="Silva J.C."/>
            <person name="Delcher A.L."/>
            <person name="Schatz M."/>
            <person name="Zhao Q."/>
            <person name="Wortman J.R."/>
            <person name="Bidwell S.L."/>
            <person name="Alsmark U.C.M."/>
            <person name="Besteiro S."/>
            <person name="Sicheritz-Ponten T."/>
            <person name="Noel C.J."/>
            <person name="Dacks J.B."/>
            <person name="Foster P.G."/>
            <person name="Simillion C."/>
            <person name="Van de Peer Y."/>
            <person name="Miranda-Saavedra D."/>
            <person name="Barton G.J."/>
            <person name="Westrop G.D."/>
            <person name="Mueller S."/>
            <person name="Dessi D."/>
            <person name="Fiori P.L."/>
            <person name="Ren Q."/>
            <person name="Paulsen I."/>
            <person name="Zhang H."/>
            <person name="Bastida-Corcuera F.D."/>
            <person name="Simoes-Barbosa A."/>
            <person name="Brown M.T."/>
            <person name="Hayes R.D."/>
            <person name="Mukherjee M."/>
            <person name="Okumura C.Y."/>
            <person name="Schneider R."/>
            <person name="Smith A.J."/>
            <person name="Vanacova S."/>
            <person name="Villalvazo M."/>
            <person name="Haas B.J."/>
            <person name="Pertea M."/>
            <person name="Feldblyum T.V."/>
            <person name="Utterback T.R."/>
            <person name="Shu C.L."/>
            <person name="Osoegawa K."/>
            <person name="de Jong P.J."/>
            <person name="Hrdy I."/>
            <person name="Horvathova L."/>
            <person name="Zubacova Z."/>
            <person name="Dolezal P."/>
            <person name="Malik S.B."/>
            <person name="Logsdon J.M. Jr."/>
            <person name="Henze K."/>
            <person name="Gupta A."/>
            <person name="Wang C.C."/>
            <person name="Dunne R.L."/>
            <person name="Upcroft J.A."/>
            <person name="Upcroft P."/>
            <person name="White O."/>
            <person name="Salzberg S.L."/>
            <person name="Tang P."/>
            <person name="Chiu C.-H."/>
            <person name="Lee Y.-S."/>
            <person name="Embley T.M."/>
            <person name="Coombs G.H."/>
            <person name="Mottram J.C."/>
            <person name="Tachezy J."/>
            <person name="Fraser-Liggett C.M."/>
            <person name="Johnson P.J."/>
        </authorList>
    </citation>
    <scope>NUCLEOTIDE SEQUENCE [LARGE SCALE GENOMIC DNA]</scope>
    <source>
        <strain evidence="5">G3</strain>
    </source>
</reference>
<gene>
    <name evidence="5" type="ORF">TVAG_207300</name>
</gene>
<dbReference type="STRING" id="5722.A2G473"/>
<evidence type="ECO:0000313" key="5">
    <source>
        <dbReference type="EMBL" id="EAX88045.1"/>
    </source>
</evidence>
<accession>A2G473</accession>
<dbReference type="GO" id="GO:0006887">
    <property type="term" value="P:exocytosis"/>
    <property type="evidence" value="ECO:0000318"/>
    <property type="project" value="GO_Central"/>
</dbReference>
<dbReference type="Proteomes" id="UP000001542">
    <property type="component" value="Unassembled WGS sequence"/>
</dbReference>
<dbReference type="SMART" id="SM00174">
    <property type="entry name" value="RHO"/>
    <property type="match status" value="1"/>
</dbReference>
<dbReference type="PROSITE" id="PS51419">
    <property type="entry name" value="RAB"/>
    <property type="match status" value="1"/>
</dbReference>
<evidence type="ECO:0000256" key="3">
    <source>
        <dbReference type="ARBA" id="ARBA00023134"/>
    </source>
</evidence>
<dbReference type="eggNOG" id="KOG0086">
    <property type="taxonomic scope" value="Eukaryota"/>
</dbReference>
<dbReference type="EMBL" id="DS114362">
    <property type="protein sequence ID" value="EAX88045.1"/>
    <property type="molecule type" value="Genomic_DNA"/>
</dbReference>
<dbReference type="KEGG" id="tva:4745700"/>
<dbReference type="GO" id="GO:0016020">
    <property type="term" value="C:membrane"/>
    <property type="evidence" value="ECO:0000318"/>
    <property type="project" value="GO_Central"/>
</dbReference>
<evidence type="ECO:0000256" key="1">
    <source>
        <dbReference type="ARBA" id="ARBA00004308"/>
    </source>
</evidence>
<dbReference type="PRINTS" id="PR00449">
    <property type="entry name" value="RASTRNSFRMNG"/>
</dbReference>
<comment type="subcellular location">
    <subcellularLocation>
        <location evidence="1">Endomembrane system</location>
    </subcellularLocation>
</comment>
<dbReference type="SMART" id="SM00175">
    <property type="entry name" value="RAB"/>
    <property type="match status" value="1"/>
</dbReference>
<dbReference type="VEuPathDB" id="TrichDB:TVAGG3_0821680"/>
<dbReference type="Pfam" id="PF00071">
    <property type="entry name" value="Ras"/>
    <property type="match status" value="1"/>
</dbReference>
<dbReference type="PROSITE" id="PS51417">
    <property type="entry name" value="ARF"/>
    <property type="match status" value="1"/>
</dbReference>
<evidence type="ECO:0000256" key="4">
    <source>
        <dbReference type="ARBA" id="ARBA00023136"/>
    </source>
</evidence>
<evidence type="ECO:0000313" key="6">
    <source>
        <dbReference type="Proteomes" id="UP000001542"/>
    </source>
</evidence>
<organism evidence="5 6">
    <name type="scientific">Trichomonas vaginalis (strain ATCC PRA-98 / G3)</name>
    <dbReference type="NCBI Taxonomy" id="412133"/>
    <lineage>
        <taxon>Eukaryota</taxon>
        <taxon>Metamonada</taxon>
        <taxon>Parabasalia</taxon>
        <taxon>Trichomonadida</taxon>
        <taxon>Trichomonadidae</taxon>
        <taxon>Trichomonas</taxon>
    </lineage>
</organism>
<dbReference type="SUPFAM" id="SSF52540">
    <property type="entry name" value="P-loop containing nucleoside triphosphate hydrolases"/>
    <property type="match status" value="1"/>
</dbReference>
<protein>
    <submittedName>
        <fullName evidence="5">Small GTP-binding protein, putative</fullName>
    </submittedName>
</protein>
<dbReference type="Gene3D" id="3.40.50.300">
    <property type="entry name" value="P-loop containing nucleotide triphosphate hydrolases"/>
    <property type="match status" value="1"/>
</dbReference>
<dbReference type="FunFam" id="3.40.50.300:FF:000586">
    <property type="entry name" value="Rab family GTPase"/>
    <property type="match status" value="1"/>
</dbReference>
<dbReference type="OrthoDB" id="9989112at2759"/>
<dbReference type="InterPro" id="IPR005225">
    <property type="entry name" value="Small_GTP-bd"/>
</dbReference>
<dbReference type="VEuPathDB" id="TrichDB:TVAG_207300"/>
<dbReference type="SMR" id="A2G473"/>
<dbReference type="AlphaFoldDB" id="A2G473"/>
<dbReference type="GO" id="GO:0005525">
    <property type="term" value="F:GTP binding"/>
    <property type="evidence" value="ECO:0007669"/>
    <property type="project" value="UniProtKB-KW"/>
</dbReference>
<dbReference type="NCBIfam" id="TIGR00231">
    <property type="entry name" value="small_GTP"/>
    <property type="match status" value="1"/>
</dbReference>
<dbReference type="GO" id="GO:0012505">
    <property type="term" value="C:endomembrane system"/>
    <property type="evidence" value="ECO:0007669"/>
    <property type="project" value="UniProtKB-SubCell"/>
</dbReference>
<dbReference type="OMA" id="VNLDGMP"/>
<dbReference type="RefSeq" id="XP_001300975.1">
    <property type="nucleotide sequence ID" value="XM_001300974.1"/>
</dbReference>
<dbReference type="PROSITE" id="PS51421">
    <property type="entry name" value="RAS"/>
    <property type="match status" value="1"/>
</dbReference>
<reference evidence="5" key="1">
    <citation type="submission" date="2006-10" db="EMBL/GenBank/DDBJ databases">
        <authorList>
            <person name="Amadeo P."/>
            <person name="Zhao Q."/>
            <person name="Wortman J."/>
            <person name="Fraser-Liggett C."/>
            <person name="Carlton J."/>
        </authorList>
    </citation>
    <scope>NUCLEOTIDE SEQUENCE</scope>
    <source>
        <strain evidence="5">G3</strain>
    </source>
</reference>
<keyword evidence="4" id="KW-0472">Membrane</keyword>
<proteinExistence type="predicted"/>
<dbReference type="CDD" id="cd00154">
    <property type="entry name" value="Rab"/>
    <property type="match status" value="1"/>
</dbReference>
<dbReference type="SMART" id="SM00173">
    <property type="entry name" value="RAS"/>
    <property type="match status" value="1"/>
</dbReference>
<keyword evidence="6" id="KW-1185">Reference proteome</keyword>
<keyword evidence="3" id="KW-0342">GTP-binding</keyword>
<dbReference type="InterPro" id="IPR001806">
    <property type="entry name" value="Small_GTPase"/>
</dbReference>
<dbReference type="PROSITE" id="PS51420">
    <property type="entry name" value="RHO"/>
    <property type="match status" value="1"/>
</dbReference>
<name>A2G473_TRIV3</name>
<dbReference type="PANTHER" id="PTHR47977">
    <property type="entry name" value="RAS-RELATED PROTEIN RAB"/>
    <property type="match status" value="1"/>
</dbReference>
<dbReference type="SMART" id="SM00176">
    <property type="entry name" value="RAN"/>
    <property type="match status" value="1"/>
</dbReference>
<sequence length="197" mass="21946">MEYKFKVVVVGSSGVGKTSIVERLINGKFDNDQISTTGADYSHYTTIVNEKQVKLQIWDTAGQERYRAISKSYFRNAVGVLLVYDITSLDSFDELMQWLNDIQTLCSPNSYVLLVGNKSDLESQRKVSPNQVEQFATSNHLESIVTSAQSGDNVKNAFEKLASELYTRQINGQFTAPGENAPELIDTTNSNNSYCSC</sequence>
<dbReference type="InterPro" id="IPR050227">
    <property type="entry name" value="Rab"/>
</dbReference>
<dbReference type="InParanoid" id="A2G473"/>